<dbReference type="SMART" id="SM00884">
    <property type="entry name" value="Cullin_Nedd8"/>
    <property type="match status" value="1"/>
</dbReference>
<dbReference type="AlphaFoldDB" id="A0AAV5L2Q2"/>
<accession>A0AAV5L2Q2</accession>
<dbReference type="SUPFAM" id="SSF46785">
    <property type="entry name" value="Winged helix' DNA-binding domain"/>
    <property type="match status" value="1"/>
</dbReference>
<dbReference type="Proteomes" id="UP001054252">
    <property type="component" value="Unassembled WGS sequence"/>
</dbReference>
<dbReference type="Gene3D" id="3.30.230.130">
    <property type="entry name" value="Cullin, Chain C, Domain 2"/>
    <property type="match status" value="1"/>
</dbReference>
<evidence type="ECO:0000256" key="2">
    <source>
        <dbReference type="PROSITE-ProRule" id="PRU00330"/>
    </source>
</evidence>
<dbReference type="Pfam" id="PF26557">
    <property type="entry name" value="Cullin_AB"/>
    <property type="match status" value="1"/>
</dbReference>
<evidence type="ECO:0000256" key="1">
    <source>
        <dbReference type="ARBA" id="ARBA00006019"/>
    </source>
</evidence>
<dbReference type="InterPro" id="IPR045093">
    <property type="entry name" value="Cullin"/>
</dbReference>
<dbReference type="InterPro" id="IPR016159">
    <property type="entry name" value="Cullin_repeat-like_dom_sf"/>
</dbReference>
<evidence type="ECO:0000313" key="6">
    <source>
        <dbReference type="Proteomes" id="UP001054252"/>
    </source>
</evidence>
<comment type="similarity">
    <text evidence="1 2 3">Belongs to the cullin family.</text>
</comment>
<dbReference type="InterPro" id="IPR036388">
    <property type="entry name" value="WH-like_DNA-bd_sf"/>
</dbReference>
<dbReference type="GO" id="GO:0031625">
    <property type="term" value="F:ubiquitin protein ligase binding"/>
    <property type="evidence" value="ECO:0007669"/>
    <property type="project" value="InterPro"/>
</dbReference>
<dbReference type="Gene3D" id="1.10.10.10">
    <property type="entry name" value="Winged helix-like DNA-binding domain superfamily/Winged helix DNA-binding domain"/>
    <property type="match status" value="1"/>
</dbReference>
<dbReference type="EMBL" id="BPVZ01000091">
    <property type="protein sequence ID" value="GKV31528.1"/>
    <property type="molecule type" value="Genomic_DNA"/>
</dbReference>
<dbReference type="Pfam" id="PF10557">
    <property type="entry name" value="Cullin_Nedd8"/>
    <property type="match status" value="1"/>
</dbReference>
<protein>
    <recommendedName>
        <fullName evidence="4">Cullin family profile domain-containing protein</fullName>
    </recommendedName>
</protein>
<dbReference type="SMART" id="SM00182">
    <property type="entry name" value="CULLIN"/>
    <property type="match status" value="1"/>
</dbReference>
<dbReference type="PROSITE" id="PS50069">
    <property type="entry name" value="CULLIN_2"/>
    <property type="match status" value="1"/>
</dbReference>
<dbReference type="Pfam" id="PF00888">
    <property type="entry name" value="Cullin"/>
    <property type="match status" value="1"/>
</dbReference>
<keyword evidence="6" id="KW-1185">Reference proteome</keyword>
<evidence type="ECO:0000256" key="3">
    <source>
        <dbReference type="RuleBase" id="RU003829"/>
    </source>
</evidence>
<comment type="caution">
    <text evidence="5">The sequence shown here is derived from an EMBL/GenBank/DDBJ whole genome shotgun (WGS) entry which is preliminary data.</text>
</comment>
<dbReference type="InterPro" id="IPR036390">
    <property type="entry name" value="WH_DNA-bd_sf"/>
</dbReference>
<dbReference type="GO" id="GO:0006511">
    <property type="term" value="P:ubiquitin-dependent protein catabolic process"/>
    <property type="evidence" value="ECO:0007669"/>
    <property type="project" value="InterPro"/>
</dbReference>
<organism evidence="5 6">
    <name type="scientific">Rubroshorea leprosula</name>
    <dbReference type="NCBI Taxonomy" id="152421"/>
    <lineage>
        <taxon>Eukaryota</taxon>
        <taxon>Viridiplantae</taxon>
        <taxon>Streptophyta</taxon>
        <taxon>Embryophyta</taxon>
        <taxon>Tracheophyta</taxon>
        <taxon>Spermatophyta</taxon>
        <taxon>Magnoliopsida</taxon>
        <taxon>eudicotyledons</taxon>
        <taxon>Gunneridae</taxon>
        <taxon>Pentapetalae</taxon>
        <taxon>rosids</taxon>
        <taxon>malvids</taxon>
        <taxon>Malvales</taxon>
        <taxon>Dipterocarpaceae</taxon>
        <taxon>Rubroshorea</taxon>
    </lineage>
</organism>
<sequence>MVELCSQVPGGLIIISRIFAAHLATEAKALVEHVEDGASNEKDFVMKAIELRDKYYTYANDCFKGETCLLLDLKITFQEFWGKGVVGMSCSKILASFCDNIIRKGGNEAIEETLQKVEDLLNYITCDDRDLFAKCYWKKMTQRLHFYKNVDVEFEACILTQLRWHLQPFSKKMGQMLRDLTLAKQNQMAFKDYLSTIPYTNPRIDLAVTVLTNRCWPRYKSFHLNLPTEMVKCVKAFTEFYQTKKNCRKLTWINSLGTCKLIGNFESKSMELVVTTSQACALLLFNESDRITYSDIKASLKLPDKDLVRVLQPLSCAKRKILKKEPNTQTISPSDYFEFNSEFTYRRKRIKISIPPLVEKKVAVDDETRVQNRIHRSNVIGATIMRVMKRHKVLGFRQLSKECLGQLRSKLKLHPREFKMQIESLIEQEYIKRDKSNPNLFRTGMNVASCKKISHPCDDPMQGNSSRSTGQVIGCRLQGEFLNMLMKLQQPRLETGSMSHGVLRNFLDSAKGFQ</sequence>
<reference evidence="5 6" key="1">
    <citation type="journal article" date="2021" name="Commun. Biol.">
        <title>The genome of Shorea leprosula (Dipterocarpaceae) highlights the ecological relevance of drought in aseasonal tropical rainforests.</title>
        <authorList>
            <person name="Ng K.K.S."/>
            <person name="Kobayashi M.J."/>
            <person name="Fawcett J.A."/>
            <person name="Hatakeyama M."/>
            <person name="Paape T."/>
            <person name="Ng C.H."/>
            <person name="Ang C.C."/>
            <person name="Tnah L.H."/>
            <person name="Lee C.T."/>
            <person name="Nishiyama T."/>
            <person name="Sese J."/>
            <person name="O'Brien M.J."/>
            <person name="Copetti D."/>
            <person name="Mohd Noor M.I."/>
            <person name="Ong R.C."/>
            <person name="Putra M."/>
            <person name="Sireger I.Z."/>
            <person name="Indrioko S."/>
            <person name="Kosugi Y."/>
            <person name="Izuno A."/>
            <person name="Isagi Y."/>
            <person name="Lee S.L."/>
            <person name="Shimizu K.K."/>
        </authorList>
    </citation>
    <scope>NUCLEOTIDE SEQUENCE [LARGE SCALE GENOMIC DNA]</scope>
    <source>
        <strain evidence="5">214</strain>
    </source>
</reference>
<proteinExistence type="inferred from homology"/>
<dbReference type="InterPro" id="IPR019559">
    <property type="entry name" value="Cullin_neddylation_domain"/>
</dbReference>
<dbReference type="InterPro" id="IPR059120">
    <property type="entry name" value="Cullin-like_AB"/>
</dbReference>
<dbReference type="Gene3D" id="1.20.1310.10">
    <property type="entry name" value="Cullin Repeats"/>
    <property type="match status" value="2"/>
</dbReference>
<evidence type="ECO:0000259" key="4">
    <source>
        <dbReference type="PROSITE" id="PS50069"/>
    </source>
</evidence>
<name>A0AAV5L2Q2_9ROSI</name>
<dbReference type="PANTHER" id="PTHR11932">
    <property type="entry name" value="CULLIN"/>
    <property type="match status" value="1"/>
</dbReference>
<dbReference type="InterPro" id="IPR016158">
    <property type="entry name" value="Cullin_homology"/>
</dbReference>
<evidence type="ECO:0000313" key="5">
    <source>
        <dbReference type="EMBL" id="GKV31528.1"/>
    </source>
</evidence>
<dbReference type="InterPro" id="IPR036317">
    <property type="entry name" value="Cullin_homology_sf"/>
</dbReference>
<dbReference type="InterPro" id="IPR001373">
    <property type="entry name" value="Cullin_N"/>
</dbReference>
<feature type="domain" description="Cullin family profile" evidence="4">
    <location>
        <begin position="89"/>
        <end position="315"/>
    </location>
</feature>
<dbReference type="SUPFAM" id="SSF74788">
    <property type="entry name" value="Cullin repeat-like"/>
    <property type="match status" value="1"/>
</dbReference>
<gene>
    <name evidence="5" type="ORF">SLEP1_g40208</name>
</gene>
<dbReference type="SUPFAM" id="SSF75632">
    <property type="entry name" value="Cullin homology domain"/>
    <property type="match status" value="1"/>
</dbReference>